<name>A0AAQ3S923_VIGMU</name>
<accession>A0AAQ3S923</accession>
<dbReference type="EMBL" id="CP144700">
    <property type="protein sequence ID" value="WVZ23829.1"/>
    <property type="molecule type" value="Genomic_DNA"/>
</dbReference>
<sequence>MKQKFQRLTGVKRVQLQALCKDFELTIAKSMKACVVRTVGSSTPTRDKVNSVYISGCKPHLTSRFCGVEECVGSLTSTRDKANSVYISGFKPHTFCEVELGLKSTANKNHAGECHNCKILWLMTTVFNYIVCFIEESNMEAMTIDELQSNLVVHEQRMMLAVEEQFMQIVTDEKSLTCFTLLLIFNSPLVLTGSWNSHSILNDKTAGGLNVYPPSSFKESNITAH</sequence>
<evidence type="ECO:0000313" key="1">
    <source>
        <dbReference type="EMBL" id="WVZ23829.1"/>
    </source>
</evidence>
<protein>
    <submittedName>
        <fullName evidence="1">Uncharacterized protein</fullName>
    </submittedName>
</protein>
<gene>
    <name evidence="1" type="ORF">V8G54_002373</name>
</gene>
<reference evidence="1 2" key="1">
    <citation type="journal article" date="2023" name="Life. Sci Alliance">
        <title>Evolutionary insights into 3D genome organization and epigenetic landscape of Vigna mungo.</title>
        <authorList>
            <person name="Junaid A."/>
            <person name="Singh B."/>
            <person name="Bhatia S."/>
        </authorList>
    </citation>
    <scope>NUCLEOTIDE SEQUENCE [LARGE SCALE GENOMIC DNA]</scope>
    <source>
        <strain evidence="1">Urdbean</strain>
    </source>
</reference>
<proteinExistence type="predicted"/>
<dbReference type="AlphaFoldDB" id="A0AAQ3S923"/>
<keyword evidence="2" id="KW-1185">Reference proteome</keyword>
<evidence type="ECO:0000313" key="2">
    <source>
        <dbReference type="Proteomes" id="UP001374535"/>
    </source>
</evidence>
<organism evidence="1 2">
    <name type="scientific">Vigna mungo</name>
    <name type="common">Black gram</name>
    <name type="synonym">Phaseolus mungo</name>
    <dbReference type="NCBI Taxonomy" id="3915"/>
    <lineage>
        <taxon>Eukaryota</taxon>
        <taxon>Viridiplantae</taxon>
        <taxon>Streptophyta</taxon>
        <taxon>Embryophyta</taxon>
        <taxon>Tracheophyta</taxon>
        <taxon>Spermatophyta</taxon>
        <taxon>Magnoliopsida</taxon>
        <taxon>eudicotyledons</taxon>
        <taxon>Gunneridae</taxon>
        <taxon>Pentapetalae</taxon>
        <taxon>rosids</taxon>
        <taxon>fabids</taxon>
        <taxon>Fabales</taxon>
        <taxon>Fabaceae</taxon>
        <taxon>Papilionoideae</taxon>
        <taxon>50 kb inversion clade</taxon>
        <taxon>NPAAA clade</taxon>
        <taxon>indigoferoid/millettioid clade</taxon>
        <taxon>Phaseoleae</taxon>
        <taxon>Vigna</taxon>
    </lineage>
</organism>
<dbReference type="Proteomes" id="UP001374535">
    <property type="component" value="Chromosome 1"/>
</dbReference>